<dbReference type="Pfam" id="PF00534">
    <property type="entry name" value="Glycos_transf_1"/>
    <property type="match status" value="1"/>
</dbReference>
<keyword evidence="4" id="KW-1185">Reference proteome</keyword>
<feature type="domain" description="Glycosyl transferase family 1" evidence="1">
    <location>
        <begin position="185"/>
        <end position="334"/>
    </location>
</feature>
<dbReference type="PATRIC" id="fig|42253.5.peg.2607"/>
<dbReference type="KEGG" id="nmv:NITMOv2_2636"/>
<dbReference type="PANTHER" id="PTHR45947">
    <property type="entry name" value="SULFOQUINOVOSYL TRANSFERASE SQD2"/>
    <property type="match status" value="1"/>
</dbReference>
<dbReference type="Proteomes" id="UP000069205">
    <property type="component" value="Chromosome"/>
</dbReference>
<gene>
    <name evidence="3" type="ORF">NITMOv2_2636</name>
</gene>
<dbReference type="CDD" id="cd03801">
    <property type="entry name" value="GT4_PimA-like"/>
    <property type="match status" value="1"/>
</dbReference>
<sequence length="366" mass="40534">MTGQGRPTIAMVAPTLGILGGQAVQAQVLADHLRGEGYDVRFVPIDPPLPEAVRWLKRFRFVRTLANECLYVPSLARLRHADIVHVYSASYWSFLLAPLPALLMARRFGKPVLLNYHSGEAADHLARWGSLVHPWLRMADRIVVPSKYLQDVFARYGYRTEVIPNMVDTSRFRYRPRTPLRPHCLSTRNLEPHYGVEQALIAYALLKTAFPDAVLTVAGGGSQEGELRQLARALDLTGVRFLGRVEPEGMPALYDSADIFLNASYVDNQPLSLLEAMASGLPIVTTGVGDIPHMMGDGAYGALVPAGDPAAMAKAATALLEQPERALLMAQRAHQALDRYDWSSVRAEWARAYEELQRKPGMRRAA</sequence>
<evidence type="ECO:0000313" key="3">
    <source>
        <dbReference type="EMBL" id="ALA59049.1"/>
    </source>
</evidence>
<evidence type="ECO:0000313" key="4">
    <source>
        <dbReference type="Proteomes" id="UP000069205"/>
    </source>
</evidence>
<feature type="domain" description="Glycosyltransferase subfamily 4-like N-terminal" evidence="2">
    <location>
        <begin position="20"/>
        <end position="171"/>
    </location>
</feature>
<name>A0A0K2GDW9_NITMO</name>
<keyword evidence="3" id="KW-0328">Glycosyltransferase</keyword>
<dbReference type="GO" id="GO:0016757">
    <property type="term" value="F:glycosyltransferase activity"/>
    <property type="evidence" value="ECO:0007669"/>
    <property type="project" value="UniProtKB-KW"/>
</dbReference>
<dbReference type="SUPFAM" id="SSF53756">
    <property type="entry name" value="UDP-Glycosyltransferase/glycogen phosphorylase"/>
    <property type="match status" value="1"/>
</dbReference>
<dbReference type="EC" id="2.4.1.57" evidence="3"/>
<dbReference type="InterPro" id="IPR028098">
    <property type="entry name" value="Glyco_trans_4-like_N"/>
</dbReference>
<dbReference type="Pfam" id="PF13439">
    <property type="entry name" value="Glyco_transf_4"/>
    <property type="match status" value="1"/>
</dbReference>
<evidence type="ECO:0000259" key="1">
    <source>
        <dbReference type="Pfam" id="PF00534"/>
    </source>
</evidence>
<dbReference type="STRING" id="42253.NITMOv2_2636"/>
<evidence type="ECO:0000259" key="2">
    <source>
        <dbReference type="Pfam" id="PF13439"/>
    </source>
</evidence>
<dbReference type="EMBL" id="CP011801">
    <property type="protein sequence ID" value="ALA59049.1"/>
    <property type="molecule type" value="Genomic_DNA"/>
</dbReference>
<accession>A0A0K2GDW9</accession>
<proteinExistence type="predicted"/>
<dbReference type="RefSeq" id="WP_053380130.1">
    <property type="nucleotide sequence ID" value="NZ_CP011801.1"/>
</dbReference>
<dbReference type="InterPro" id="IPR001296">
    <property type="entry name" value="Glyco_trans_1"/>
</dbReference>
<protein>
    <submittedName>
        <fullName evidence="3">Putative Glycosyl transferase, group 1</fullName>
        <ecNumber evidence="3">2.4.1.57</ecNumber>
    </submittedName>
</protein>
<keyword evidence="3" id="KW-0808">Transferase</keyword>
<dbReference type="Gene3D" id="3.40.50.2000">
    <property type="entry name" value="Glycogen Phosphorylase B"/>
    <property type="match status" value="2"/>
</dbReference>
<dbReference type="PANTHER" id="PTHR45947:SF3">
    <property type="entry name" value="SULFOQUINOVOSYL TRANSFERASE SQD2"/>
    <property type="match status" value="1"/>
</dbReference>
<dbReference type="AlphaFoldDB" id="A0A0K2GDW9"/>
<dbReference type="InterPro" id="IPR050194">
    <property type="entry name" value="Glycosyltransferase_grp1"/>
</dbReference>
<organism evidence="3 4">
    <name type="scientific">Nitrospira moscoviensis</name>
    <dbReference type="NCBI Taxonomy" id="42253"/>
    <lineage>
        <taxon>Bacteria</taxon>
        <taxon>Pseudomonadati</taxon>
        <taxon>Nitrospirota</taxon>
        <taxon>Nitrospiria</taxon>
        <taxon>Nitrospirales</taxon>
        <taxon>Nitrospiraceae</taxon>
        <taxon>Nitrospira</taxon>
    </lineage>
</organism>
<reference evidence="3 4" key="1">
    <citation type="journal article" date="2015" name="Proc. Natl. Acad. Sci. U.S.A.">
        <title>Expanded metabolic versatility of ubiquitous nitrite-oxidizing bacteria from the genus Nitrospira.</title>
        <authorList>
            <person name="Koch H."/>
            <person name="Lucker S."/>
            <person name="Albertsen M."/>
            <person name="Kitzinger K."/>
            <person name="Herbold C."/>
            <person name="Spieck E."/>
            <person name="Nielsen P.H."/>
            <person name="Wagner M."/>
            <person name="Daims H."/>
        </authorList>
    </citation>
    <scope>NUCLEOTIDE SEQUENCE [LARGE SCALE GENOMIC DNA]</scope>
    <source>
        <strain evidence="3 4">NSP M-1</strain>
    </source>
</reference>